<dbReference type="HOGENOM" id="CLU_2074912_0_0_1"/>
<proteinExistence type="predicted"/>
<dbReference type="AlphaFoldDB" id="I2G1A6"/>
<comment type="caution">
    <text evidence="2">The sequence shown here is derived from an EMBL/GenBank/DDBJ whole genome shotgun (WGS) entry which is preliminary data.</text>
</comment>
<dbReference type="EMBL" id="CAGI01000179">
    <property type="protein sequence ID" value="CCF52949.1"/>
    <property type="molecule type" value="Genomic_DNA"/>
</dbReference>
<sequence length="118" mass="12926">MARARARGGSVSLSVRFTLSGAAFRHLQIISVLSFEPRKQAWAEQLGKSYATDPDETLLTKPNTATETPLLSVAECGVREEKEYQSEGIQQVCKSDRPLPTKNSKPLLHKPSKASSNV</sequence>
<evidence type="ECO:0000313" key="2">
    <source>
        <dbReference type="EMBL" id="CCF52949.1"/>
    </source>
</evidence>
<protein>
    <submittedName>
        <fullName evidence="2">Uncharacterized protein</fullName>
    </submittedName>
</protein>
<reference evidence="2 3" key="1">
    <citation type="journal article" date="2012" name="Plant Cell">
        <title>Genome comparison of barley and maize smut fungi reveals targeted loss of RNA silencing components and species-specific presence of transposable elements.</title>
        <authorList>
            <person name="Laurie J.D."/>
            <person name="Ali S."/>
            <person name="Linning R."/>
            <person name="Mannhaupt G."/>
            <person name="Wong P."/>
            <person name="Gueldener U."/>
            <person name="Muensterkoetter M."/>
            <person name="Moore R."/>
            <person name="Kahmann R."/>
            <person name="Bakkeren G."/>
            <person name="Schirawski J."/>
        </authorList>
    </citation>
    <scope>NUCLEOTIDE SEQUENCE [LARGE SCALE GENOMIC DNA]</scope>
    <source>
        <strain evidence="3">Uh4875-4</strain>
    </source>
</reference>
<accession>I2G1A6</accession>
<gene>
    <name evidence="2" type="ORF">UHOR_15753</name>
</gene>
<evidence type="ECO:0000256" key="1">
    <source>
        <dbReference type="SAM" id="MobiDB-lite"/>
    </source>
</evidence>
<keyword evidence="3" id="KW-1185">Reference proteome</keyword>
<feature type="region of interest" description="Disordered" evidence="1">
    <location>
        <begin position="87"/>
        <end position="118"/>
    </location>
</feature>
<dbReference type="Proteomes" id="UP000006174">
    <property type="component" value="Unassembled WGS sequence"/>
</dbReference>
<evidence type="ECO:0000313" key="3">
    <source>
        <dbReference type="Proteomes" id="UP000006174"/>
    </source>
</evidence>
<organism evidence="2 3">
    <name type="scientific">Ustilago hordei</name>
    <name type="common">Barley covered smut fungus</name>
    <dbReference type="NCBI Taxonomy" id="120017"/>
    <lineage>
        <taxon>Eukaryota</taxon>
        <taxon>Fungi</taxon>
        <taxon>Dikarya</taxon>
        <taxon>Basidiomycota</taxon>
        <taxon>Ustilaginomycotina</taxon>
        <taxon>Ustilaginomycetes</taxon>
        <taxon>Ustilaginales</taxon>
        <taxon>Ustilaginaceae</taxon>
        <taxon>Ustilago</taxon>
    </lineage>
</organism>
<name>I2G1A6_USTHO</name>